<evidence type="ECO:0000256" key="3">
    <source>
        <dbReference type="ARBA" id="ARBA00011886"/>
    </source>
</evidence>
<dbReference type="GO" id="GO:0005737">
    <property type="term" value="C:cytoplasm"/>
    <property type="evidence" value="ECO:0007669"/>
    <property type="project" value="TreeGrafter"/>
</dbReference>
<accession>E4Y3F9</accession>
<dbReference type="OrthoDB" id="10261782at2759"/>
<dbReference type="CDD" id="cd09009">
    <property type="entry name" value="PNP-EcPNPII_like"/>
    <property type="match status" value="1"/>
</dbReference>
<reference evidence="12" key="1">
    <citation type="journal article" date="2010" name="Science">
        <title>Plasticity of animal genome architecture unmasked by rapid evolution of a pelagic tunicate.</title>
        <authorList>
            <person name="Denoeud F."/>
            <person name="Henriet S."/>
            <person name="Mungpakdee S."/>
            <person name="Aury J.M."/>
            <person name="Da Silva C."/>
            <person name="Brinkmann H."/>
            <person name="Mikhaleva J."/>
            <person name="Olsen L.C."/>
            <person name="Jubin C."/>
            <person name="Canestro C."/>
            <person name="Bouquet J.M."/>
            <person name="Danks G."/>
            <person name="Poulain J."/>
            <person name="Campsteijn C."/>
            <person name="Adamski M."/>
            <person name="Cross I."/>
            <person name="Yadetie F."/>
            <person name="Muffato M."/>
            <person name="Louis A."/>
            <person name="Butcher S."/>
            <person name="Tsagkogeorga G."/>
            <person name="Konrad A."/>
            <person name="Singh S."/>
            <person name="Jensen M.F."/>
            <person name="Cong E.H."/>
            <person name="Eikeseth-Otteraa H."/>
            <person name="Noel B."/>
            <person name="Anthouard V."/>
            <person name="Porcel B.M."/>
            <person name="Kachouri-Lafond R."/>
            <person name="Nishino A."/>
            <person name="Ugolini M."/>
            <person name="Chourrout P."/>
            <person name="Nishida H."/>
            <person name="Aasland R."/>
            <person name="Huzurbazar S."/>
            <person name="Westhof E."/>
            <person name="Delsuc F."/>
            <person name="Lehrach H."/>
            <person name="Reinhardt R."/>
            <person name="Weissenbach J."/>
            <person name="Roy S.W."/>
            <person name="Artiguenave F."/>
            <person name="Postlethwait J.H."/>
            <person name="Manak J.R."/>
            <person name="Thompson E.M."/>
            <person name="Jaillon O."/>
            <person name="Du Pasquier L."/>
            <person name="Boudinot P."/>
            <person name="Liberles D.A."/>
            <person name="Volff J.N."/>
            <person name="Philippe H."/>
            <person name="Lenhard B."/>
            <person name="Roest Crollius H."/>
            <person name="Wincker P."/>
            <person name="Chourrout D."/>
        </authorList>
    </citation>
    <scope>NUCLEOTIDE SEQUENCE [LARGE SCALE GENOMIC DNA]</scope>
</reference>
<feature type="domain" description="Nucleoside phosphorylase" evidence="11">
    <location>
        <begin position="28"/>
        <end position="180"/>
    </location>
</feature>
<evidence type="ECO:0000313" key="12">
    <source>
        <dbReference type="EMBL" id="CBY16367.1"/>
    </source>
</evidence>
<dbReference type="SUPFAM" id="SSF53167">
    <property type="entry name" value="Purine and uridine phosphorylases"/>
    <property type="match status" value="1"/>
</dbReference>
<dbReference type="EMBL" id="FN654135">
    <property type="protein sequence ID" value="CBY16367.1"/>
    <property type="molecule type" value="Genomic_DNA"/>
</dbReference>
<keyword evidence="5" id="KW-0808">Transferase</keyword>
<dbReference type="InterPro" id="IPR035994">
    <property type="entry name" value="Nucleoside_phosphorylase_sf"/>
</dbReference>
<evidence type="ECO:0000256" key="1">
    <source>
        <dbReference type="ARBA" id="ARBA00005058"/>
    </source>
</evidence>
<dbReference type="PANTHER" id="PTHR11904:SF9">
    <property type="entry name" value="PURINE NUCLEOSIDE PHOSPHORYLASE-RELATED"/>
    <property type="match status" value="1"/>
</dbReference>
<protein>
    <recommendedName>
        <fullName evidence="3">purine-nucleoside phosphorylase</fullName>
        <ecNumber evidence="3">2.4.2.1</ecNumber>
    </recommendedName>
    <alternativeName>
        <fullName evidence="10">Inosine-guanosine phosphorylase</fullName>
    </alternativeName>
</protein>
<comment type="similarity">
    <text evidence="2">Belongs to the PNP/MTAP phosphorylase family.</text>
</comment>
<organism evidence="12">
    <name type="scientific">Oikopleura dioica</name>
    <name type="common">Tunicate</name>
    <dbReference type="NCBI Taxonomy" id="34765"/>
    <lineage>
        <taxon>Eukaryota</taxon>
        <taxon>Metazoa</taxon>
        <taxon>Chordata</taxon>
        <taxon>Tunicata</taxon>
        <taxon>Appendicularia</taxon>
        <taxon>Copelata</taxon>
        <taxon>Oikopleuridae</taxon>
        <taxon>Oikopleura</taxon>
    </lineage>
</organism>
<evidence type="ECO:0000256" key="10">
    <source>
        <dbReference type="ARBA" id="ARBA00031036"/>
    </source>
</evidence>
<evidence type="ECO:0000259" key="11">
    <source>
        <dbReference type="Pfam" id="PF01048"/>
    </source>
</evidence>
<comment type="catalytic activity">
    <reaction evidence="8">
        <text>2'-deoxyinosine + phosphate = 2-deoxy-alpha-D-ribose 1-phosphate + hypoxanthine</text>
        <dbReference type="Rhea" id="RHEA:27750"/>
        <dbReference type="ChEBI" id="CHEBI:17368"/>
        <dbReference type="ChEBI" id="CHEBI:28997"/>
        <dbReference type="ChEBI" id="CHEBI:43474"/>
        <dbReference type="ChEBI" id="CHEBI:57259"/>
        <dbReference type="EC" id="2.4.2.1"/>
    </reaction>
</comment>
<dbReference type="AlphaFoldDB" id="E4Y3F9"/>
<name>E4Y3F9_OIKDI</name>
<dbReference type="PANTHER" id="PTHR11904">
    <property type="entry name" value="METHYLTHIOADENOSINE/PURINE NUCLEOSIDE PHOSPHORYLASE"/>
    <property type="match status" value="1"/>
</dbReference>
<dbReference type="EC" id="2.4.2.1" evidence="3"/>
<dbReference type="Gene3D" id="3.40.50.1580">
    <property type="entry name" value="Nucleoside phosphorylase domain"/>
    <property type="match status" value="1"/>
</dbReference>
<evidence type="ECO:0000313" key="13">
    <source>
        <dbReference type="Proteomes" id="UP000001307"/>
    </source>
</evidence>
<dbReference type="FunCoup" id="E4Y3F9">
    <property type="interactions" value="49"/>
</dbReference>
<dbReference type="Pfam" id="PF01048">
    <property type="entry name" value="PNP_UDP_1"/>
    <property type="match status" value="1"/>
</dbReference>
<dbReference type="InterPro" id="IPR000845">
    <property type="entry name" value="Nucleoside_phosphorylase_d"/>
</dbReference>
<comment type="catalytic activity">
    <reaction evidence="9">
        <text>guanosine + phosphate = alpha-D-ribose 1-phosphate + guanine</text>
        <dbReference type="Rhea" id="RHEA:13233"/>
        <dbReference type="ChEBI" id="CHEBI:16235"/>
        <dbReference type="ChEBI" id="CHEBI:16750"/>
        <dbReference type="ChEBI" id="CHEBI:43474"/>
        <dbReference type="ChEBI" id="CHEBI:57720"/>
        <dbReference type="EC" id="2.4.2.1"/>
    </reaction>
</comment>
<dbReference type="UniPathway" id="UPA00606"/>
<evidence type="ECO:0000256" key="9">
    <source>
        <dbReference type="ARBA" id="ARBA00023970"/>
    </source>
</evidence>
<keyword evidence="13" id="KW-1185">Reference proteome</keyword>
<dbReference type="InParanoid" id="E4Y3F9"/>
<evidence type="ECO:0000256" key="5">
    <source>
        <dbReference type="ARBA" id="ARBA00022679"/>
    </source>
</evidence>
<dbReference type="GO" id="GO:0009116">
    <property type="term" value="P:nucleoside metabolic process"/>
    <property type="evidence" value="ECO:0007669"/>
    <property type="project" value="InterPro"/>
</dbReference>
<dbReference type="InterPro" id="IPR011268">
    <property type="entry name" value="Purine_phosphorylase"/>
</dbReference>
<evidence type="ECO:0000256" key="6">
    <source>
        <dbReference type="ARBA" id="ARBA00023918"/>
    </source>
</evidence>
<evidence type="ECO:0000256" key="2">
    <source>
        <dbReference type="ARBA" id="ARBA00006751"/>
    </source>
</evidence>
<comment type="catalytic activity">
    <reaction evidence="6">
        <text>inosine + phosphate = alpha-D-ribose 1-phosphate + hypoxanthine</text>
        <dbReference type="Rhea" id="RHEA:27646"/>
        <dbReference type="ChEBI" id="CHEBI:17368"/>
        <dbReference type="ChEBI" id="CHEBI:17596"/>
        <dbReference type="ChEBI" id="CHEBI:43474"/>
        <dbReference type="ChEBI" id="CHEBI:57720"/>
        <dbReference type="EC" id="2.4.2.1"/>
    </reaction>
</comment>
<evidence type="ECO:0000256" key="8">
    <source>
        <dbReference type="ARBA" id="ARBA00023950"/>
    </source>
</evidence>
<feature type="non-terminal residue" evidence="12">
    <location>
        <position position="182"/>
    </location>
</feature>
<dbReference type="GO" id="GO:0004731">
    <property type="term" value="F:purine-nucleoside phosphorylase activity"/>
    <property type="evidence" value="ECO:0007669"/>
    <property type="project" value="UniProtKB-EC"/>
</dbReference>
<comment type="catalytic activity">
    <reaction evidence="7">
        <text>2'-deoxyguanosine + phosphate = 2-deoxy-alpha-D-ribose 1-phosphate + guanine</text>
        <dbReference type="Rhea" id="RHEA:27738"/>
        <dbReference type="ChEBI" id="CHEBI:16235"/>
        <dbReference type="ChEBI" id="CHEBI:17172"/>
        <dbReference type="ChEBI" id="CHEBI:43474"/>
        <dbReference type="ChEBI" id="CHEBI:57259"/>
        <dbReference type="EC" id="2.4.2.1"/>
    </reaction>
</comment>
<dbReference type="Proteomes" id="UP000001307">
    <property type="component" value="Unassembled WGS sequence"/>
</dbReference>
<comment type="pathway">
    <text evidence="1">Purine metabolism; purine nucleoside salvage.</text>
</comment>
<gene>
    <name evidence="12" type="ORF">GSOID_T00001514001</name>
</gene>
<evidence type="ECO:0000256" key="7">
    <source>
        <dbReference type="ARBA" id="ARBA00023929"/>
    </source>
</evidence>
<keyword evidence="4" id="KW-0328">Glycosyltransferase</keyword>
<evidence type="ECO:0000256" key="4">
    <source>
        <dbReference type="ARBA" id="ARBA00022676"/>
    </source>
</evidence>
<proteinExistence type="inferred from homology"/>
<sequence>MEIPSAPIDKRYHEAFEWIASRTSLRPKIGIVCGSGLGKFAETLEEPQFFEYKDIPHFPVSTVPGHKGRLVFGKVGGKNVVCMQGRFHLYEGYPASACAFPIRLFKLFGVEKLALTNAAGGLNPDYKMGDFMIVKDHINLPGLVGLHPTIGERDLFWGPRFTNMFNCYDLNLRKLAKEVARL</sequence>